<feature type="compositionally biased region" description="Low complexity" evidence="1">
    <location>
        <begin position="251"/>
        <end position="274"/>
    </location>
</feature>
<gene>
    <name evidence="2" type="ORF">JZ751_019466</name>
</gene>
<comment type="caution">
    <text evidence="2">The sequence shown here is derived from an EMBL/GenBank/DDBJ whole genome shotgun (WGS) entry which is preliminary data.</text>
</comment>
<feature type="compositionally biased region" description="Pro residues" evidence="1">
    <location>
        <begin position="216"/>
        <end position="232"/>
    </location>
</feature>
<proteinExistence type="predicted"/>
<feature type="compositionally biased region" description="Pro residues" evidence="1">
    <location>
        <begin position="161"/>
        <end position="171"/>
    </location>
</feature>
<dbReference type="EMBL" id="JAFBMS010000036">
    <property type="protein sequence ID" value="KAG9341360.1"/>
    <property type="molecule type" value="Genomic_DNA"/>
</dbReference>
<feature type="region of interest" description="Disordered" evidence="1">
    <location>
        <begin position="1"/>
        <end position="24"/>
    </location>
</feature>
<reference evidence="2" key="1">
    <citation type="thesis" date="2021" institute="BYU ScholarsArchive" country="Provo, UT, USA">
        <title>Applications of and Algorithms for Genome Assembly and Genomic Analyses with an Emphasis on Marine Teleosts.</title>
        <authorList>
            <person name="Pickett B.D."/>
        </authorList>
    </citation>
    <scope>NUCLEOTIDE SEQUENCE</scope>
    <source>
        <strain evidence="2">HI-2016</strain>
    </source>
</reference>
<evidence type="ECO:0000256" key="1">
    <source>
        <dbReference type="SAM" id="MobiDB-lite"/>
    </source>
</evidence>
<accession>A0A8T2NQ99</accession>
<feature type="region of interest" description="Disordered" evidence="1">
    <location>
        <begin position="130"/>
        <end position="297"/>
    </location>
</feature>
<dbReference type="AlphaFoldDB" id="A0A8T2NQ99"/>
<evidence type="ECO:0000313" key="3">
    <source>
        <dbReference type="Proteomes" id="UP000824540"/>
    </source>
</evidence>
<organism evidence="2 3">
    <name type="scientific">Albula glossodonta</name>
    <name type="common">roundjaw bonefish</name>
    <dbReference type="NCBI Taxonomy" id="121402"/>
    <lineage>
        <taxon>Eukaryota</taxon>
        <taxon>Metazoa</taxon>
        <taxon>Chordata</taxon>
        <taxon>Craniata</taxon>
        <taxon>Vertebrata</taxon>
        <taxon>Euteleostomi</taxon>
        <taxon>Actinopterygii</taxon>
        <taxon>Neopterygii</taxon>
        <taxon>Teleostei</taxon>
        <taxon>Albuliformes</taxon>
        <taxon>Albulidae</taxon>
        <taxon>Albula</taxon>
    </lineage>
</organism>
<keyword evidence="3" id="KW-1185">Reference proteome</keyword>
<dbReference type="Proteomes" id="UP000824540">
    <property type="component" value="Unassembled WGS sequence"/>
</dbReference>
<protein>
    <submittedName>
        <fullName evidence="2">Uncharacterized protein</fullName>
    </submittedName>
</protein>
<evidence type="ECO:0000313" key="2">
    <source>
        <dbReference type="EMBL" id="KAG9341360.1"/>
    </source>
</evidence>
<name>A0A8T2NQ99_9TELE</name>
<dbReference type="OrthoDB" id="8964861at2759"/>
<sequence length="378" mass="38375">MSTAAIMTDKSHTMGGKLSKRKKGYEVSDVTAEAEGAAAAATETVQAAAEAASDVAAETVAEAAAATQEAASTVEAVAEAAAEKVQEAVAAVQEAIPAAVPEEAAVEAPAEAPAAELVQDIVQEAVSVVAPEVPASEPPPAEVAAPLEEITKTEAEAEPAPEAPAEPAVPEPEPETVIEKEAAAVEEPITEPAPEPVGEPEPEAVEEPAVTEPESAPEPVPEIVPAPEPEPVAAPEDTETTPVLQAEVEAESLSAAVTDAEEAVTAAATEPAPVSDLISSEADNAGAPSEEEEVKMENGDCEIATPPALEQNSESQEQVPEPAAETVAEECVNGIGLPEEPPKEQTDCELKKDWELPEPIAEVAGAVSAGVNQVVDLV</sequence>